<dbReference type="Pfam" id="PF00172">
    <property type="entry name" value="Zn_clus"/>
    <property type="match status" value="1"/>
</dbReference>
<evidence type="ECO:0000256" key="4">
    <source>
        <dbReference type="ARBA" id="ARBA00023163"/>
    </source>
</evidence>
<keyword evidence="3" id="KW-0805">Transcription regulation</keyword>
<gene>
    <name evidence="8" type="ORF">IWQ62_002450</name>
</gene>
<evidence type="ECO:0000256" key="5">
    <source>
        <dbReference type="ARBA" id="ARBA00023242"/>
    </source>
</evidence>
<feature type="compositionally biased region" description="Low complexity" evidence="6">
    <location>
        <begin position="155"/>
        <end position="165"/>
    </location>
</feature>
<evidence type="ECO:0000256" key="3">
    <source>
        <dbReference type="ARBA" id="ARBA00023015"/>
    </source>
</evidence>
<feature type="domain" description="Zn(2)-C6 fungal-type" evidence="7">
    <location>
        <begin position="29"/>
        <end position="59"/>
    </location>
</feature>
<feature type="compositionally biased region" description="Low complexity" evidence="6">
    <location>
        <begin position="1"/>
        <end position="14"/>
    </location>
</feature>
<keyword evidence="2" id="KW-0479">Metal-binding</keyword>
<keyword evidence="9" id="KW-1185">Reference proteome</keyword>
<protein>
    <recommendedName>
        <fullName evidence="7">Zn(2)-C6 fungal-type domain-containing protein</fullName>
    </recommendedName>
</protein>
<dbReference type="Gene3D" id="4.10.240.10">
    <property type="entry name" value="Zn(2)-C6 fungal-type DNA-binding domain"/>
    <property type="match status" value="1"/>
</dbReference>
<organism evidence="8 9">
    <name type="scientific">Dispira parvispora</name>
    <dbReference type="NCBI Taxonomy" id="1520584"/>
    <lineage>
        <taxon>Eukaryota</taxon>
        <taxon>Fungi</taxon>
        <taxon>Fungi incertae sedis</taxon>
        <taxon>Zoopagomycota</taxon>
        <taxon>Kickxellomycotina</taxon>
        <taxon>Dimargaritomycetes</taxon>
        <taxon>Dimargaritales</taxon>
        <taxon>Dimargaritaceae</taxon>
        <taxon>Dispira</taxon>
    </lineage>
</organism>
<dbReference type="Pfam" id="PF04082">
    <property type="entry name" value="Fungal_trans"/>
    <property type="match status" value="1"/>
</dbReference>
<comment type="caution">
    <text evidence="8">The sequence shown here is derived from an EMBL/GenBank/DDBJ whole genome shotgun (WGS) entry which is preliminary data.</text>
</comment>
<feature type="region of interest" description="Disordered" evidence="6">
    <location>
        <begin position="185"/>
        <end position="206"/>
    </location>
</feature>
<dbReference type="SMART" id="SM00066">
    <property type="entry name" value="GAL4"/>
    <property type="match status" value="1"/>
</dbReference>
<comment type="subcellular location">
    <subcellularLocation>
        <location evidence="1">Nucleus</location>
    </subcellularLocation>
</comment>
<feature type="compositionally biased region" description="Low complexity" evidence="6">
    <location>
        <begin position="897"/>
        <end position="916"/>
    </location>
</feature>
<dbReference type="GO" id="GO:0008270">
    <property type="term" value="F:zinc ion binding"/>
    <property type="evidence" value="ECO:0007669"/>
    <property type="project" value="InterPro"/>
</dbReference>
<feature type="region of interest" description="Disordered" evidence="6">
    <location>
        <begin position="726"/>
        <end position="764"/>
    </location>
</feature>
<dbReference type="InterPro" id="IPR036864">
    <property type="entry name" value="Zn2-C6_fun-type_DNA-bd_sf"/>
</dbReference>
<dbReference type="InterPro" id="IPR007219">
    <property type="entry name" value="XnlR_reg_dom"/>
</dbReference>
<dbReference type="GO" id="GO:0005634">
    <property type="term" value="C:nucleus"/>
    <property type="evidence" value="ECO:0007669"/>
    <property type="project" value="UniProtKB-SubCell"/>
</dbReference>
<feature type="compositionally biased region" description="Low complexity" evidence="6">
    <location>
        <begin position="848"/>
        <end position="866"/>
    </location>
</feature>
<dbReference type="EMBL" id="JANBPY010000521">
    <property type="protein sequence ID" value="KAJ1966333.1"/>
    <property type="molecule type" value="Genomic_DNA"/>
</dbReference>
<keyword evidence="5" id="KW-0539">Nucleus</keyword>
<dbReference type="GO" id="GO:0000981">
    <property type="term" value="F:DNA-binding transcription factor activity, RNA polymerase II-specific"/>
    <property type="evidence" value="ECO:0007669"/>
    <property type="project" value="InterPro"/>
</dbReference>
<feature type="region of interest" description="Disordered" evidence="6">
    <location>
        <begin position="122"/>
        <end position="172"/>
    </location>
</feature>
<dbReference type="CDD" id="cd12148">
    <property type="entry name" value="fungal_TF_MHR"/>
    <property type="match status" value="1"/>
</dbReference>
<evidence type="ECO:0000256" key="6">
    <source>
        <dbReference type="SAM" id="MobiDB-lite"/>
    </source>
</evidence>
<dbReference type="SUPFAM" id="SSF57701">
    <property type="entry name" value="Zn2/Cys6 DNA-binding domain"/>
    <property type="match status" value="1"/>
</dbReference>
<dbReference type="PANTHER" id="PTHR47338:SF5">
    <property type="entry name" value="ZN(II)2CYS6 TRANSCRIPTION FACTOR (EUROFUNG)"/>
    <property type="match status" value="1"/>
</dbReference>
<dbReference type="PROSITE" id="PS50048">
    <property type="entry name" value="ZN2_CY6_FUNGAL_2"/>
    <property type="match status" value="1"/>
</dbReference>
<dbReference type="GO" id="GO:0006351">
    <property type="term" value="P:DNA-templated transcription"/>
    <property type="evidence" value="ECO:0007669"/>
    <property type="project" value="InterPro"/>
</dbReference>
<dbReference type="OrthoDB" id="5600212at2759"/>
<feature type="region of interest" description="Disordered" evidence="6">
    <location>
        <begin position="1"/>
        <end position="21"/>
    </location>
</feature>
<dbReference type="CDD" id="cd00067">
    <property type="entry name" value="GAL4"/>
    <property type="match status" value="1"/>
</dbReference>
<reference evidence="8" key="1">
    <citation type="submission" date="2022-07" db="EMBL/GenBank/DDBJ databases">
        <title>Phylogenomic reconstructions and comparative analyses of Kickxellomycotina fungi.</title>
        <authorList>
            <person name="Reynolds N.K."/>
            <person name="Stajich J.E."/>
            <person name="Barry K."/>
            <person name="Grigoriev I.V."/>
            <person name="Crous P."/>
            <person name="Smith M.E."/>
        </authorList>
    </citation>
    <scope>NUCLEOTIDE SEQUENCE</scope>
    <source>
        <strain evidence="8">RSA 1196</strain>
    </source>
</reference>
<sequence>MTPPASNSDPASSSGEQPSLTITPRFHHACDQCRRKKIKCDGTKPNCNNCHKACAECHYSLVAPRKAVRRGNMNNIKSRLDSLEELIGPLVSQISRLNATLVTGAPSTTDSGVILPGLLKAGKTPVSSSEAEGSESDSTDRHDNSVTINAEEHPTTPTVTPTTRPQSKPPRSFITPTLLQCPSDSSLVTTRQGVSPADKVSRRLAQDHDTSSYMNIPPALRDELLAIFHFKHCYPLYCAVEALMTPRVGANIPDYLYSAAMAIGSRYCTDPRVRREPAYYSGFALFEYAEAQLHTILEQPSLYSIITLLVLSLYKVGLGHPRKSWLYAGMGLRMVVQLGLNAMDSPDHRKIYAQYDTEGLQIRRSLFWLAFIIDKMCAVGSGNIIMLHDEDVMVHLPPLSSTVAQWAEGGLPANALPLDNLFSAITFTDINHYIIRMFSLHGQVGTFVNRSWKAHDSTYECFQKLERSLTRFYSLLPAPFRLNPQAIPVFHNPGDNLKLSYLVQLNVVYFASLIILYRSNLSKNVIDPRRKLPAVKQSSRDKCLEASRMITALVDATSTILAPDLSPSFMPLMLAFSTTIYCNCVVSADRNLRAEACRAIQIHERSFHQSNTYWGLTSVMIELCRSILVHQSELALVRFPFDSAQIISKGLYDIAVACSVGDKSNDEWIIPNRSQYTDELFALKINGWHPSCAEDSTDSSSRELAITMREVPKFIHELNQELWDIPKEPTMDSTPELTSRKRPRSTITGTSWAGNPPARTSAPDDTQAWATMLTEQFNRNTFSNVIGNEPCSVTMESTSSLTAPSSIHPTVFDILRGEATVTPNLAMLGPDNTLLPNGGSIPSPDQPTLSMSTTSSSFTSGSSPLSVDHSSDQKLTSDNTAVTQTLLELLHGTQWGTSESTTTSSDPSSDNTSSALLSTLGSTDVTFSGSLDHPPIPNPTTPLPAALEQYLLSISQATNHSSG</sequence>
<evidence type="ECO:0000256" key="1">
    <source>
        <dbReference type="ARBA" id="ARBA00004123"/>
    </source>
</evidence>
<dbReference type="InterPro" id="IPR001138">
    <property type="entry name" value="Zn2Cys6_DnaBD"/>
</dbReference>
<dbReference type="PANTHER" id="PTHR47338">
    <property type="entry name" value="ZN(II)2CYS6 TRANSCRIPTION FACTOR (EUROFUNG)-RELATED"/>
    <property type="match status" value="1"/>
</dbReference>
<name>A0A9W8AVN7_9FUNG</name>
<dbReference type="PROSITE" id="PS00463">
    <property type="entry name" value="ZN2_CY6_FUNGAL_1"/>
    <property type="match status" value="1"/>
</dbReference>
<dbReference type="GO" id="GO:0003677">
    <property type="term" value="F:DNA binding"/>
    <property type="evidence" value="ECO:0007669"/>
    <property type="project" value="InterPro"/>
</dbReference>
<proteinExistence type="predicted"/>
<dbReference type="InterPro" id="IPR050815">
    <property type="entry name" value="TF_fung"/>
</dbReference>
<evidence type="ECO:0000259" key="7">
    <source>
        <dbReference type="PROSITE" id="PS50048"/>
    </source>
</evidence>
<dbReference type="Proteomes" id="UP001150925">
    <property type="component" value="Unassembled WGS sequence"/>
</dbReference>
<evidence type="ECO:0000313" key="8">
    <source>
        <dbReference type="EMBL" id="KAJ1966333.1"/>
    </source>
</evidence>
<accession>A0A9W8AVN7</accession>
<evidence type="ECO:0000313" key="9">
    <source>
        <dbReference type="Proteomes" id="UP001150925"/>
    </source>
</evidence>
<dbReference type="SMART" id="SM00906">
    <property type="entry name" value="Fungal_trans"/>
    <property type="match status" value="1"/>
</dbReference>
<dbReference type="AlphaFoldDB" id="A0A9W8AVN7"/>
<feature type="region of interest" description="Disordered" evidence="6">
    <location>
        <begin position="833"/>
        <end position="875"/>
    </location>
</feature>
<evidence type="ECO:0000256" key="2">
    <source>
        <dbReference type="ARBA" id="ARBA00022723"/>
    </source>
</evidence>
<keyword evidence="4" id="KW-0804">Transcription</keyword>
<feature type="region of interest" description="Disordered" evidence="6">
    <location>
        <begin position="892"/>
        <end position="916"/>
    </location>
</feature>
<feature type="compositionally biased region" description="Basic and acidic residues" evidence="6">
    <location>
        <begin position="138"/>
        <end position="154"/>
    </location>
</feature>